<gene>
    <name evidence="1" type="ORF">SSLN_LOCUS19628</name>
</gene>
<dbReference type="AlphaFoldDB" id="A0A183TT30"/>
<reference evidence="3" key="1">
    <citation type="submission" date="2016-06" db="UniProtKB">
        <authorList>
            <consortium name="WormBaseParasite"/>
        </authorList>
    </citation>
    <scope>IDENTIFICATION</scope>
</reference>
<protein>
    <submittedName>
        <fullName evidence="3">MarR family transcriptional regulator</fullName>
    </submittedName>
</protein>
<dbReference type="EMBL" id="UYSU01048412">
    <property type="protein sequence ID" value="VDM06014.1"/>
    <property type="molecule type" value="Genomic_DNA"/>
</dbReference>
<dbReference type="WBParaSite" id="SSLN_0002036001-mRNA-1">
    <property type="protein sequence ID" value="SSLN_0002036001-mRNA-1"/>
    <property type="gene ID" value="SSLN_0002036001"/>
</dbReference>
<sequence length="78" mass="8654">MDANALNTWVLEQLVAGVRDPQITKALLRDRPSTLKKALALAREEEVLQATCEQPQWSRFCVTAVEPHSSHDAATQTP</sequence>
<organism evidence="3">
    <name type="scientific">Schistocephalus solidus</name>
    <name type="common">Tapeworm</name>
    <dbReference type="NCBI Taxonomy" id="70667"/>
    <lineage>
        <taxon>Eukaryota</taxon>
        <taxon>Metazoa</taxon>
        <taxon>Spiralia</taxon>
        <taxon>Lophotrochozoa</taxon>
        <taxon>Platyhelminthes</taxon>
        <taxon>Cestoda</taxon>
        <taxon>Eucestoda</taxon>
        <taxon>Diphyllobothriidea</taxon>
        <taxon>Diphyllobothriidae</taxon>
        <taxon>Schistocephalus</taxon>
    </lineage>
</organism>
<evidence type="ECO:0000313" key="1">
    <source>
        <dbReference type="EMBL" id="VDM06014.1"/>
    </source>
</evidence>
<accession>A0A183TT30</accession>
<evidence type="ECO:0000313" key="3">
    <source>
        <dbReference type="WBParaSite" id="SSLN_0002036001-mRNA-1"/>
    </source>
</evidence>
<proteinExistence type="predicted"/>
<dbReference type="Proteomes" id="UP000275846">
    <property type="component" value="Unassembled WGS sequence"/>
</dbReference>
<reference evidence="1 2" key="2">
    <citation type="submission" date="2018-11" db="EMBL/GenBank/DDBJ databases">
        <authorList>
            <consortium name="Pathogen Informatics"/>
        </authorList>
    </citation>
    <scope>NUCLEOTIDE SEQUENCE [LARGE SCALE GENOMIC DNA]</scope>
    <source>
        <strain evidence="1 2">NST_G2</strain>
    </source>
</reference>
<name>A0A183TT30_SCHSO</name>
<evidence type="ECO:0000313" key="2">
    <source>
        <dbReference type="Proteomes" id="UP000275846"/>
    </source>
</evidence>
<keyword evidence="2" id="KW-1185">Reference proteome</keyword>